<dbReference type="InterPro" id="IPR001533">
    <property type="entry name" value="Pterin_deHydtase"/>
</dbReference>
<dbReference type="EMBL" id="FO082056">
    <property type="protein sequence ID" value="CCE78851.1"/>
    <property type="molecule type" value="Genomic_DNA"/>
</dbReference>
<evidence type="ECO:0000313" key="7">
    <source>
        <dbReference type="Proteomes" id="UP000005222"/>
    </source>
</evidence>
<evidence type="ECO:0000256" key="3">
    <source>
        <dbReference type="ARBA" id="ARBA00013252"/>
    </source>
</evidence>
<dbReference type="GO" id="GO:0008124">
    <property type="term" value="F:4-alpha-hydroxytetrahydrobiopterin dehydratase activity"/>
    <property type="evidence" value="ECO:0007669"/>
    <property type="project" value="UniProtKB-EC"/>
</dbReference>
<dbReference type="OrthoDB" id="277398at2759"/>
<dbReference type="PANTHER" id="PTHR12599">
    <property type="entry name" value="PTERIN-4-ALPHA-CARBINOLAMINE DEHYDRATASE"/>
    <property type="match status" value="1"/>
</dbReference>
<dbReference type="InParanoid" id="G8YQB6"/>
<gene>
    <name evidence="6" type="primary">Piso0_000883</name>
    <name evidence="6" type="ORF">GNLVRS01_PISO0D06185g</name>
</gene>
<keyword evidence="7" id="KW-1185">Reference proteome</keyword>
<evidence type="ECO:0000256" key="1">
    <source>
        <dbReference type="ARBA" id="ARBA00001554"/>
    </source>
</evidence>
<dbReference type="Proteomes" id="UP000005222">
    <property type="component" value="Chromosome D"/>
</dbReference>
<organism evidence="6 7">
    <name type="scientific">Pichia sorbitophila (strain ATCC MYA-4447 / BCRC 22081 / CBS 7064 / NBRC 10061 / NRRL Y-12695)</name>
    <name type="common">Hybrid yeast</name>
    <dbReference type="NCBI Taxonomy" id="559304"/>
    <lineage>
        <taxon>Eukaryota</taxon>
        <taxon>Fungi</taxon>
        <taxon>Dikarya</taxon>
        <taxon>Ascomycota</taxon>
        <taxon>Saccharomycotina</taxon>
        <taxon>Pichiomycetes</taxon>
        <taxon>Debaryomycetaceae</taxon>
        <taxon>Millerozyma</taxon>
    </lineage>
</organism>
<reference evidence="6 7" key="1">
    <citation type="journal article" date="2012" name="G3 (Bethesda)">
        <title>Pichia sorbitophila, an interspecies yeast hybrid reveals early steps of genome resolution following polyploidization.</title>
        <authorList>
            <person name="Leh Louis V."/>
            <person name="Despons L."/>
            <person name="Friedrich A."/>
            <person name="Martin T."/>
            <person name="Durrens P."/>
            <person name="Casaregola S."/>
            <person name="Neuveglise C."/>
            <person name="Fairhead C."/>
            <person name="Marck C."/>
            <person name="Cruz J.A."/>
            <person name="Straub M.L."/>
            <person name="Kugler V."/>
            <person name="Sacerdot C."/>
            <person name="Uzunov Z."/>
            <person name="Thierry A."/>
            <person name="Weiss S."/>
            <person name="Bleykasten C."/>
            <person name="De Montigny J."/>
            <person name="Jacques N."/>
            <person name="Jung P."/>
            <person name="Lemaire M."/>
            <person name="Mallet S."/>
            <person name="Morel G."/>
            <person name="Richard G.F."/>
            <person name="Sarkar A."/>
            <person name="Savel G."/>
            <person name="Schacherer J."/>
            <person name="Seret M.L."/>
            <person name="Talla E."/>
            <person name="Samson G."/>
            <person name="Jubin C."/>
            <person name="Poulain J."/>
            <person name="Vacherie B."/>
            <person name="Barbe V."/>
            <person name="Pelletier E."/>
            <person name="Sherman D.J."/>
            <person name="Westhof E."/>
            <person name="Weissenbach J."/>
            <person name="Baret P.V."/>
            <person name="Wincker P."/>
            <person name="Gaillardin C."/>
            <person name="Dujon B."/>
            <person name="Souciet J.L."/>
        </authorList>
    </citation>
    <scope>NUCLEOTIDE SEQUENCE [LARGE SCALE GENOMIC DNA]</scope>
    <source>
        <strain evidence="7">ATCC MYA-4447 / BCRC 22081 / CBS 7064 / NBRC 10061 / NRRL Y-12695</strain>
    </source>
</reference>
<accession>G8YQB6</accession>
<dbReference type="HOGENOM" id="CLU_081974_5_0_1"/>
<comment type="similarity">
    <text evidence="2">Belongs to the pterin-4-alpha-carbinolamine dehydratase family.</text>
</comment>
<keyword evidence="4" id="KW-0456">Lyase</keyword>
<evidence type="ECO:0000313" key="6">
    <source>
        <dbReference type="EMBL" id="CCE78851.1"/>
    </source>
</evidence>
<dbReference type="GO" id="GO:0006729">
    <property type="term" value="P:tetrahydrobiopterin biosynthetic process"/>
    <property type="evidence" value="ECO:0007669"/>
    <property type="project" value="InterPro"/>
</dbReference>
<dbReference type="eggNOG" id="KOG4073">
    <property type="taxonomic scope" value="Eukaryota"/>
</dbReference>
<dbReference type="EC" id="4.2.1.96" evidence="3"/>
<comment type="catalytic activity">
    <reaction evidence="1">
        <text>(4aS,6R)-4a-hydroxy-L-erythro-5,6,7,8-tetrahydrobiopterin = (6R)-L-erythro-6,7-dihydrobiopterin + H2O</text>
        <dbReference type="Rhea" id="RHEA:11920"/>
        <dbReference type="ChEBI" id="CHEBI:15377"/>
        <dbReference type="ChEBI" id="CHEBI:15642"/>
        <dbReference type="ChEBI" id="CHEBI:43120"/>
        <dbReference type="EC" id="4.2.1.96"/>
    </reaction>
</comment>
<dbReference type="STRING" id="559304.G8YQB6"/>
<sequence length="122" mass="13903">MNSNKAVREVLGKSAINELLLKLNFNRKNPIWKLVAYENTNKTGCFLETNLKFKNFTRTWDFLNSVAGVAHKSNHHPTIVTTYNSVSITTTTHDADSQVTMSDIHLAEAINHEFDLLKEKQK</sequence>
<name>G8YQB6_PICSO</name>
<evidence type="ECO:0000256" key="5">
    <source>
        <dbReference type="ARBA" id="ARBA00030497"/>
    </source>
</evidence>
<dbReference type="CDD" id="cd00488">
    <property type="entry name" value="PCD_DCoH"/>
    <property type="match status" value="1"/>
</dbReference>
<dbReference type="InterPro" id="IPR036428">
    <property type="entry name" value="PCD_sf"/>
</dbReference>
<evidence type="ECO:0000256" key="2">
    <source>
        <dbReference type="ARBA" id="ARBA00006472"/>
    </source>
</evidence>
<dbReference type="AlphaFoldDB" id="G8YQB6"/>
<dbReference type="SUPFAM" id="SSF55248">
    <property type="entry name" value="PCD-like"/>
    <property type="match status" value="1"/>
</dbReference>
<protein>
    <recommendedName>
        <fullName evidence="3">4a-hydroxytetrahydrobiopterin dehydratase</fullName>
        <ecNumber evidence="3">4.2.1.96</ecNumber>
    </recommendedName>
    <alternativeName>
        <fullName evidence="5">4-alpha-hydroxy-tetrahydropterin dehydratase</fullName>
    </alternativeName>
</protein>
<proteinExistence type="inferred from homology"/>
<evidence type="ECO:0000256" key="4">
    <source>
        <dbReference type="ARBA" id="ARBA00023239"/>
    </source>
</evidence>
<dbReference type="Pfam" id="PF01329">
    <property type="entry name" value="Pterin_4a"/>
    <property type="match status" value="1"/>
</dbReference>
<dbReference type="Gene3D" id="3.30.1360.20">
    <property type="entry name" value="Transcriptional coactivator/pterin dehydratase"/>
    <property type="match status" value="1"/>
</dbReference>
<dbReference type="PANTHER" id="PTHR12599:SF0">
    <property type="entry name" value="PTERIN-4-ALPHA-CARBINOLAMINE DEHYDRATASE"/>
    <property type="match status" value="1"/>
</dbReference>